<sequence>MRLAKPTIVVLTALLLAGCAGAPTPAPTATKTSTPTPTSLTEQQKADQLVTTNVNLYGKLVCGKLAELPDANVNDLVAKVLEMYPAGNVPEDQKLGLARRALTESAAKFCPEQSERIATDLQNG</sequence>
<comment type="caution">
    <text evidence="3">The sequence shown here is derived from an EMBL/GenBank/DDBJ whole genome shotgun (WGS) entry which is preliminary data.</text>
</comment>
<dbReference type="OrthoDB" id="5125756at2"/>
<evidence type="ECO:0008006" key="5">
    <source>
        <dbReference type="Google" id="ProtNLM"/>
    </source>
</evidence>
<organism evidence="3 4">
    <name type="scientific">Compostimonas suwonensis</name>
    <dbReference type="NCBI Taxonomy" id="1048394"/>
    <lineage>
        <taxon>Bacteria</taxon>
        <taxon>Bacillati</taxon>
        <taxon>Actinomycetota</taxon>
        <taxon>Actinomycetes</taxon>
        <taxon>Micrococcales</taxon>
        <taxon>Microbacteriaceae</taxon>
        <taxon>Compostimonas</taxon>
    </lineage>
</organism>
<dbReference type="PROSITE" id="PS51257">
    <property type="entry name" value="PROKAR_LIPOPROTEIN"/>
    <property type="match status" value="1"/>
</dbReference>
<evidence type="ECO:0000313" key="3">
    <source>
        <dbReference type="EMBL" id="PJJ55572.1"/>
    </source>
</evidence>
<evidence type="ECO:0000313" key="4">
    <source>
        <dbReference type="Proteomes" id="UP000230161"/>
    </source>
</evidence>
<protein>
    <recommendedName>
        <fullName evidence="5">DUF732 domain-containing protein</fullName>
    </recommendedName>
</protein>
<feature type="region of interest" description="Disordered" evidence="1">
    <location>
        <begin position="24"/>
        <end position="46"/>
    </location>
</feature>
<dbReference type="EMBL" id="PGFB01000005">
    <property type="protein sequence ID" value="PJJ55572.1"/>
    <property type="molecule type" value="Genomic_DNA"/>
</dbReference>
<dbReference type="AlphaFoldDB" id="A0A2M9BCD4"/>
<reference evidence="3 4" key="1">
    <citation type="submission" date="2017-11" db="EMBL/GenBank/DDBJ databases">
        <title>Genomic Encyclopedia of Archaeal and Bacterial Type Strains, Phase II (KMG-II): From Individual Species to Whole Genera.</title>
        <authorList>
            <person name="Goeker M."/>
        </authorList>
    </citation>
    <scope>NUCLEOTIDE SEQUENCE [LARGE SCALE GENOMIC DNA]</scope>
    <source>
        <strain evidence="3 4">DSM 25625</strain>
    </source>
</reference>
<feature type="compositionally biased region" description="Low complexity" evidence="1">
    <location>
        <begin position="24"/>
        <end position="41"/>
    </location>
</feature>
<gene>
    <name evidence="3" type="ORF">CLV54_2919</name>
</gene>
<dbReference type="Proteomes" id="UP000230161">
    <property type="component" value="Unassembled WGS sequence"/>
</dbReference>
<feature type="signal peptide" evidence="2">
    <location>
        <begin position="1"/>
        <end position="22"/>
    </location>
</feature>
<keyword evidence="4" id="KW-1185">Reference proteome</keyword>
<accession>A0A2M9BCD4</accession>
<proteinExistence type="predicted"/>
<name>A0A2M9BCD4_9MICO</name>
<keyword evidence="2" id="KW-0732">Signal</keyword>
<feature type="chain" id="PRO_5039146049" description="DUF732 domain-containing protein" evidence="2">
    <location>
        <begin position="23"/>
        <end position="124"/>
    </location>
</feature>
<evidence type="ECO:0000256" key="1">
    <source>
        <dbReference type="SAM" id="MobiDB-lite"/>
    </source>
</evidence>
<evidence type="ECO:0000256" key="2">
    <source>
        <dbReference type="SAM" id="SignalP"/>
    </source>
</evidence>
<dbReference type="RefSeq" id="WP_157802993.1">
    <property type="nucleotide sequence ID" value="NZ_PGFB01000005.1"/>
</dbReference>